<dbReference type="Proteomes" id="UP000265703">
    <property type="component" value="Unassembled WGS sequence"/>
</dbReference>
<evidence type="ECO:0000313" key="2">
    <source>
        <dbReference type="EMBL" id="RIA93141.1"/>
    </source>
</evidence>
<evidence type="ECO:0008006" key="4">
    <source>
        <dbReference type="Google" id="ProtNLM"/>
    </source>
</evidence>
<feature type="region of interest" description="Disordered" evidence="1">
    <location>
        <begin position="1"/>
        <end position="23"/>
    </location>
</feature>
<sequence>MPTRFPSRHHCQTCGKTTKSASKQGHCSKHEWVCNNSVHEGDSWVMKWNEACISCEKLFTCSECGRNEHTRDVDDEKK</sequence>
<keyword evidence="3" id="KW-1185">Reference proteome</keyword>
<protein>
    <recommendedName>
        <fullName evidence="4">C2H2-type domain-containing protein</fullName>
    </recommendedName>
</protein>
<comment type="caution">
    <text evidence="2">The sequence shown here is derived from an EMBL/GenBank/DDBJ whole genome shotgun (WGS) entry which is preliminary data.</text>
</comment>
<dbReference type="OrthoDB" id="2320906at2759"/>
<evidence type="ECO:0000313" key="3">
    <source>
        <dbReference type="Proteomes" id="UP000265703"/>
    </source>
</evidence>
<feature type="compositionally biased region" description="Polar residues" evidence="1">
    <location>
        <begin position="14"/>
        <end position="23"/>
    </location>
</feature>
<organism evidence="2 3">
    <name type="scientific">Glomus cerebriforme</name>
    <dbReference type="NCBI Taxonomy" id="658196"/>
    <lineage>
        <taxon>Eukaryota</taxon>
        <taxon>Fungi</taxon>
        <taxon>Fungi incertae sedis</taxon>
        <taxon>Mucoromycota</taxon>
        <taxon>Glomeromycotina</taxon>
        <taxon>Glomeromycetes</taxon>
        <taxon>Glomerales</taxon>
        <taxon>Glomeraceae</taxon>
        <taxon>Glomus</taxon>
    </lineage>
</organism>
<reference evidence="2 3" key="1">
    <citation type="submission" date="2018-06" db="EMBL/GenBank/DDBJ databases">
        <title>Comparative genomics reveals the genomic features of Rhizophagus irregularis, R. cerebriforme, R. diaphanum and Gigaspora rosea, and their symbiotic lifestyle signature.</title>
        <authorList>
            <person name="Morin E."/>
            <person name="San Clemente H."/>
            <person name="Chen E.C.H."/>
            <person name="De La Providencia I."/>
            <person name="Hainaut M."/>
            <person name="Kuo A."/>
            <person name="Kohler A."/>
            <person name="Murat C."/>
            <person name="Tang N."/>
            <person name="Roy S."/>
            <person name="Loubradou J."/>
            <person name="Henrissat B."/>
            <person name="Grigoriev I.V."/>
            <person name="Corradi N."/>
            <person name="Roux C."/>
            <person name="Martin F.M."/>
        </authorList>
    </citation>
    <scope>NUCLEOTIDE SEQUENCE [LARGE SCALE GENOMIC DNA]</scope>
    <source>
        <strain evidence="2 3">DAOM 227022</strain>
    </source>
</reference>
<gene>
    <name evidence="2" type="ORF">C1645_763135</name>
</gene>
<feature type="compositionally biased region" description="Basic residues" evidence="1">
    <location>
        <begin position="1"/>
        <end position="11"/>
    </location>
</feature>
<name>A0A397TDV1_9GLOM</name>
<dbReference type="AlphaFoldDB" id="A0A397TDV1"/>
<accession>A0A397TDV1</accession>
<dbReference type="EMBL" id="QKYT01000110">
    <property type="protein sequence ID" value="RIA93141.1"/>
    <property type="molecule type" value="Genomic_DNA"/>
</dbReference>
<evidence type="ECO:0000256" key="1">
    <source>
        <dbReference type="SAM" id="MobiDB-lite"/>
    </source>
</evidence>
<proteinExistence type="predicted"/>